<evidence type="ECO:0000256" key="2">
    <source>
        <dbReference type="ARBA" id="ARBA00022723"/>
    </source>
</evidence>
<dbReference type="Pfam" id="PF01266">
    <property type="entry name" value="DAO"/>
    <property type="match status" value="1"/>
</dbReference>
<evidence type="ECO:0000256" key="1">
    <source>
        <dbReference type="ARBA" id="ARBA00022714"/>
    </source>
</evidence>
<evidence type="ECO:0000313" key="8">
    <source>
        <dbReference type="EMBL" id="MBZ2194804.1"/>
    </source>
</evidence>
<keyword evidence="5" id="KW-1015">Disulfide bond</keyword>
<evidence type="ECO:0000259" key="7">
    <source>
        <dbReference type="PROSITE" id="PS51296"/>
    </source>
</evidence>
<organism evidence="8 9">
    <name type="scientific">Occultella gossypii</name>
    <dbReference type="NCBI Taxonomy" id="2800820"/>
    <lineage>
        <taxon>Bacteria</taxon>
        <taxon>Bacillati</taxon>
        <taxon>Actinomycetota</taxon>
        <taxon>Actinomycetes</taxon>
        <taxon>Micrococcales</taxon>
        <taxon>Ruaniaceae</taxon>
        <taxon>Occultella</taxon>
    </lineage>
</organism>
<dbReference type="PROSITE" id="PS51296">
    <property type="entry name" value="RIESKE"/>
    <property type="match status" value="1"/>
</dbReference>
<dbReference type="SUPFAM" id="SSF51905">
    <property type="entry name" value="FAD/NAD(P)-binding domain"/>
    <property type="match status" value="1"/>
</dbReference>
<dbReference type="InterPro" id="IPR005805">
    <property type="entry name" value="Rieske_Fe-S_prot_C"/>
</dbReference>
<accession>A0ABS7S382</accession>
<keyword evidence="4" id="KW-0411">Iron-sulfur</keyword>
<keyword evidence="9" id="KW-1185">Reference proteome</keyword>
<feature type="region of interest" description="Disordered" evidence="6">
    <location>
        <begin position="478"/>
        <end position="498"/>
    </location>
</feature>
<reference evidence="8 9" key="1">
    <citation type="submission" date="2021-04" db="EMBL/GenBank/DDBJ databases">
        <title>Ruania sp. nov., isolated from sandy soil of mangrove forest.</title>
        <authorList>
            <person name="Ge X."/>
            <person name="Huang R."/>
            <person name="Liu W."/>
        </authorList>
    </citation>
    <scope>NUCLEOTIDE SEQUENCE [LARGE SCALE GENOMIC DNA]</scope>
    <source>
        <strain evidence="8 9">N2-46</strain>
    </source>
</reference>
<name>A0ABS7S382_9MICO</name>
<dbReference type="PANTHER" id="PTHR13847">
    <property type="entry name" value="SARCOSINE DEHYDROGENASE-RELATED"/>
    <property type="match status" value="1"/>
</dbReference>
<dbReference type="Pfam" id="PF00355">
    <property type="entry name" value="Rieske"/>
    <property type="match status" value="1"/>
</dbReference>
<comment type="caution">
    <text evidence="8">The sequence shown here is derived from an EMBL/GenBank/DDBJ whole genome shotgun (WGS) entry which is preliminary data.</text>
</comment>
<evidence type="ECO:0000256" key="4">
    <source>
        <dbReference type="ARBA" id="ARBA00023014"/>
    </source>
</evidence>
<dbReference type="InterPro" id="IPR036922">
    <property type="entry name" value="Rieske_2Fe-2S_sf"/>
</dbReference>
<dbReference type="Gene3D" id="3.30.9.10">
    <property type="entry name" value="D-Amino Acid Oxidase, subunit A, domain 2"/>
    <property type="match status" value="1"/>
</dbReference>
<dbReference type="Gene3D" id="3.50.50.60">
    <property type="entry name" value="FAD/NAD(P)-binding domain"/>
    <property type="match status" value="1"/>
</dbReference>
<feature type="domain" description="Rieske" evidence="7">
    <location>
        <begin position="410"/>
        <end position="498"/>
    </location>
</feature>
<dbReference type="PRINTS" id="PR00162">
    <property type="entry name" value="RIESKE"/>
</dbReference>
<dbReference type="Gene3D" id="2.102.10.10">
    <property type="entry name" value="Rieske [2Fe-2S] iron-sulphur domain"/>
    <property type="match status" value="1"/>
</dbReference>
<feature type="region of interest" description="Disordered" evidence="6">
    <location>
        <begin position="261"/>
        <end position="290"/>
    </location>
</feature>
<dbReference type="InterPro" id="IPR017941">
    <property type="entry name" value="Rieske_2Fe-2S"/>
</dbReference>
<dbReference type="EMBL" id="JAGSHT010000002">
    <property type="protein sequence ID" value="MBZ2194804.1"/>
    <property type="molecule type" value="Genomic_DNA"/>
</dbReference>
<dbReference type="InterPro" id="IPR036188">
    <property type="entry name" value="FAD/NAD-bd_sf"/>
</dbReference>
<evidence type="ECO:0000256" key="3">
    <source>
        <dbReference type="ARBA" id="ARBA00023004"/>
    </source>
</evidence>
<dbReference type="InterPro" id="IPR006076">
    <property type="entry name" value="FAD-dep_OxRdtase"/>
</dbReference>
<keyword evidence="1" id="KW-0001">2Fe-2S</keyword>
<proteinExistence type="predicted"/>
<dbReference type="Proteomes" id="UP000826651">
    <property type="component" value="Unassembled WGS sequence"/>
</dbReference>
<evidence type="ECO:0000256" key="5">
    <source>
        <dbReference type="ARBA" id="ARBA00023157"/>
    </source>
</evidence>
<keyword evidence="3" id="KW-0408">Iron</keyword>
<dbReference type="PANTHER" id="PTHR13847:SF274">
    <property type="entry name" value="RIESKE 2FE-2S IRON-SULFUR PROTEIN YHFW-RELATED"/>
    <property type="match status" value="1"/>
</dbReference>
<keyword evidence="2" id="KW-0479">Metal-binding</keyword>
<gene>
    <name evidence="8" type="ORF">KCQ71_01465</name>
</gene>
<dbReference type="SUPFAM" id="SSF50022">
    <property type="entry name" value="ISP domain"/>
    <property type="match status" value="1"/>
</dbReference>
<evidence type="ECO:0000313" key="9">
    <source>
        <dbReference type="Proteomes" id="UP000826651"/>
    </source>
</evidence>
<evidence type="ECO:0000256" key="6">
    <source>
        <dbReference type="SAM" id="MobiDB-lite"/>
    </source>
</evidence>
<sequence>MENYWRSMTTSVPGPVAAVGGEYDVAVIGAGITGLSTAVMLAARGCRVVVLEARRVGAGTTGSSTAKVSVLQGRRQSEIAAKQSSDLLAHYVAGGRFGQDWLLHFCASAGVGVQRPSAVTYAVSPDEVALVEEEQRVCEDVGLPVTWRAQDDVPFPFAGGLVLADQAQLDPLELLAALAADATARGVRVCTGARVTDVDDGPDHLVTTDRGSVRADRVVLATGIPIADRGGFFARVAPQRSYALALRLPDLRPSDMYLSAGSPTRSIRTTPHGEGQTLLVGGNSHPVGSSRSEREAVEDLAAWALRHYQGAEVTHRWSAQDYHPIDALPYVGPLTPSNDRVLVATGFAKWGLTTGAAAAAVLSGLVDGGVPEWADAFASWSRHEVAGVGTGVKQNLKVVADLVGDRVAALEPVPDAAPLEGTGCVGRAGGRPVAISTTDGVTRTVSATCTHLGGVVHWNDAERSWDCPLHGSRFTTDGTLIEGPATEDLPGLEGTGAG</sequence>
<protein>
    <submittedName>
        <fullName evidence="8">FAD-dependent oxidoreductase</fullName>
    </submittedName>
</protein>